<evidence type="ECO:0000256" key="6">
    <source>
        <dbReference type="ARBA" id="ARBA00023055"/>
    </source>
</evidence>
<dbReference type="PROSITE" id="PS51847">
    <property type="entry name" value="SMP"/>
    <property type="match status" value="1"/>
</dbReference>
<dbReference type="SMART" id="SM00233">
    <property type="entry name" value="PH"/>
    <property type="match status" value="1"/>
</dbReference>
<comment type="caution">
    <text evidence="13">The sequence shown here is derived from an EMBL/GenBank/DDBJ whole genome shotgun (WGS) entry which is preliminary data.</text>
</comment>
<dbReference type="OrthoDB" id="26740at2759"/>
<evidence type="ECO:0000259" key="11">
    <source>
        <dbReference type="PROSITE" id="PS50003"/>
    </source>
</evidence>
<evidence type="ECO:0000256" key="3">
    <source>
        <dbReference type="ARBA" id="ARBA00022692"/>
    </source>
</evidence>
<keyword evidence="14" id="KW-1185">Reference proteome</keyword>
<dbReference type="GO" id="GO:1990456">
    <property type="term" value="P:mitochondrion-endoplasmic reticulum membrane tethering"/>
    <property type="evidence" value="ECO:0007669"/>
    <property type="project" value="TreeGrafter"/>
</dbReference>
<feature type="compositionally biased region" description="Polar residues" evidence="9">
    <location>
        <begin position="696"/>
        <end position="706"/>
    </location>
</feature>
<feature type="compositionally biased region" description="Polar residues" evidence="9">
    <location>
        <begin position="481"/>
        <end position="529"/>
    </location>
</feature>
<evidence type="ECO:0000256" key="5">
    <source>
        <dbReference type="ARBA" id="ARBA00022989"/>
    </source>
</evidence>
<dbReference type="GO" id="GO:0032865">
    <property type="term" value="C:ERMES complex"/>
    <property type="evidence" value="ECO:0007669"/>
    <property type="project" value="TreeGrafter"/>
</dbReference>
<feature type="domain" description="PH" evidence="11">
    <location>
        <begin position="70"/>
        <end position="237"/>
    </location>
</feature>
<dbReference type="CDD" id="cd21675">
    <property type="entry name" value="SMP_TEX2"/>
    <property type="match status" value="1"/>
</dbReference>
<dbReference type="InterPro" id="IPR001849">
    <property type="entry name" value="PH_domain"/>
</dbReference>
<proteinExistence type="predicted"/>
<dbReference type="InterPro" id="IPR031468">
    <property type="entry name" value="SMP_LBD"/>
</dbReference>
<name>A0A9P7BAB4_MAUEX</name>
<dbReference type="GO" id="GO:0015914">
    <property type="term" value="P:phospholipid transport"/>
    <property type="evidence" value="ECO:0007669"/>
    <property type="project" value="TreeGrafter"/>
</dbReference>
<protein>
    <recommendedName>
        <fullName evidence="15">SMP-LTD domain-containing protein</fullName>
    </recommendedName>
</protein>
<evidence type="ECO:0008006" key="15">
    <source>
        <dbReference type="Google" id="ProtNLM"/>
    </source>
</evidence>
<evidence type="ECO:0000313" key="13">
    <source>
        <dbReference type="EMBL" id="KAG0668592.1"/>
    </source>
</evidence>
<evidence type="ECO:0000313" key="14">
    <source>
        <dbReference type="Proteomes" id="UP000750334"/>
    </source>
</evidence>
<gene>
    <name evidence="13" type="ORF">C6P45_004563</name>
</gene>
<reference evidence="13 14" key="1">
    <citation type="submission" date="2020-11" db="EMBL/GenBank/DDBJ databases">
        <title>Kefir isolates.</title>
        <authorList>
            <person name="Marcisauskas S."/>
            <person name="Kim Y."/>
            <person name="Blasche S."/>
        </authorList>
    </citation>
    <scope>NUCLEOTIDE SEQUENCE [LARGE SCALE GENOMIC DNA]</scope>
    <source>
        <strain evidence="13 14">OG2</strain>
    </source>
</reference>
<dbReference type="Proteomes" id="UP000750334">
    <property type="component" value="Unassembled WGS sequence"/>
</dbReference>
<accession>A0A9P7BAB4</accession>
<dbReference type="InterPro" id="IPR019411">
    <property type="entry name" value="MMM1_dom"/>
</dbReference>
<comment type="subcellular location">
    <subcellularLocation>
        <location evidence="1">Endoplasmic reticulum membrane</location>
    </subcellularLocation>
</comment>
<feature type="domain" description="SMP-LTD" evidence="12">
    <location>
        <begin position="276"/>
        <end position="467"/>
    </location>
</feature>
<keyword evidence="2" id="KW-0813">Transport</keyword>
<dbReference type="Pfam" id="PF10296">
    <property type="entry name" value="MMM1"/>
    <property type="match status" value="1"/>
</dbReference>
<keyword evidence="5 10" id="KW-1133">Transmembrane helix</keyword>
<keyword evidence="3 10" id="KW-0812">Transmembrane</keyword>
<evidence type="ECO:0000256" key="2">
    <source>
        <dbReference type="ARBA" id="ARBA00022448"/>
    </source>
</evidence>
<evidence type="ECO:0000256" key="9">
    <source>
        <dbReference type="SAM" id="MobiDB-lite"/>
    </source>
</evidence>
<dbReference type="PANTHER" id="PTHR13466">
    <property type="entry name" value="TEX2 PROTEIN-RELATED"/>
    <property type="match status" value="1"/>
</dbReference>
<keyword evidence="6" id="KW-0445">Lipid transport</keyword>
<dbReference type="EMBL" id="PUHR01000063">
    <property type="protein sequence ID" value="KAG0668592.1"/>
    <property type="molecule type" value="Genomic_DNA"/>
</dbReference>
<evidence type="ECO:0000256" key="10">
    <source>
        <dbReference type="SAM" id="Phobius"/>
    </source>
</evidence>
<feature type="region of interest" description="Disordered" evidence="9">
    <location>
        <begin position="481"/>
        <end position="581"/>
    </location>
</feature>
<evidence type="ECO:0000256" key="8">
    <source>
        <dbReference type="ARBA" id="ARBA00023136"/>
    </source>
</evidence>
<dbReference type="GO" id="GO:0008289">
    <property type="term" value="F:lipid binding"/>
    <property type="evidence" value="ECO:0007669"/>
    <property type="project" value="UniProtKB-KW"/>
</dbReference>
<feature type="transmembrane region" description="Helical" evidence="10">
    <location>
        <begin position="7"/>
        <end position="29"/>
    </location>
</feature>
<dbReference type="SUPFAM" id="SSF50729">
    <property type="entry name" value="PH domain-like"/>
    <property type="match status" value="1"/>
</dbReference>
<keyword evidence="7" id="KW-0446">Lipid-binding</keyword>
<feature type="region of interest" description="Disordered" evidence="9">
    <location>
        <begin position="696"/>
        <end position="726"/>
    </location>
</feature>
<keyword evidence="4" id="KW-0256">Endoplasmic reticulum</keyword>
<evidence type="ECO:0000256" key="1">
    <source>
        <dbReference type="ARBA" id="ARBA00004586"/>
    </source>
</evidence>
<feature type="compositionally biased region" description="Polar residues" evidence="9">
    <location>
        <begin position="551"/>
        <end position="561"/>
    </location>
</feature>
<evidence type="ECO:0000259" key="12">
    <source>
        <dbReference type="PROSITE" id="PS51847"/>
    </source>
</evidence>
<organism evidence="13 14">
    <name type="scientific">Maudiozyma exigua</name>
    <name type="common">Yeast</name>
    <name type="synonym">Kazachstania exigua</name>
    <dbReference type="NCBI Taxonomy" id="34358"/>
    <lineage>
        <taxon>Eukaryota</taxon>
        <taxon>Fungi</taxon>
        <taxon>Dikarya</taxon>
        <taxon>Ascomycota</taxon>
        <taxon>Saccharomycotina</taxon>
        <taxon>Saccharomycetes</taxon>
        <taxon>Saccharomycetales</taxon>
        <taxon>Saccharomycetaceae</taxon>
        <taxon>Maudiozyma</taxon>
    </lineage>
</organism>
<evidence type="ECO:0000256" key="7">
    <source>
        <dbReference type="ARBA" id="ARBA00023121"/>
    </source>
</evidence>
<sequence>MSGVKTFIIAYLLGGITFIPIVIITLVYFNRKINVINTEEEEEESNKNLLVTDIDPELKAGKYEEKTGVDVLYSGWISITNQYYYHFTEIKELGLQDDATVLERSQLKRRQKFFVVLREGNLFLYKDDSQKSNLLYAISLKDIFVTIWPRCTIDKEPLLDASLYTKKTCIGLFRKGAVTINDDNTLKFAKNNITPTDVANQQDPITLKTSNANQFYLYFENNMDKEDWYFQLINASKNSVTNENDTVLNPCISANTAHLSTSDALYLIQTINSTKGQLTTKWLNALLGRLFLSLQETDTLNQVLLDKVYKKLTKINKPGFLDDFVIEKVDVGNSVPFLTNPRLSELSPEGSMKVLADLSYKGSLEIIISTKVNINLGSHFKPREVSLQLSIKVKELTGPLVVIFKPPPSNRLWYTFESEPVMELDIEPIVSSSKLSYNVITNAIKGKFAEAIKESLVVPYYDDIVFYSTTDEIYRGGVWSKETSQSSNEQKTTTTAGKDTMSETSSTKNVDSATGTNTSFTPNETSVKSRTMEKMGSLKNTLKVSRLSMDLTKSTSNSNVSESDKSITDSTNNGDSKTKELTNKIDEHSAKSKKYIKNSMSKINRWYKDNVGNKENGLLEENDESEDKNDIPIIENVDNNAIKEPPQMISNRRTINRKVQSGIIGSPVISNSGDDKDGKFETSPVMVATEMFANKQRSISTSSGGNSVHHPKNYSQFTSPDMKEYY</sequence>
<evidence type="ECO:0000256" key="4">
    <source>
        <dbReference type="ARBA" id="ARBA00022824"/>
    </source>
</evidence>
<dbReference type="Gene3D" id="2.30.29.30">
    <property type="entry name" value="Pleckstrin-homology domain (PH domain)/Phosphotyrosine-binding domain (PTB)"/>
    <property type="match status" value="1"/>
</dbReference>
<dbReference type="PROSITE" id="PS50003">
    <property type="entry name" value="PH_DOMAIN"/>
    <property type="match status" value="1"/>
</dbReference>
<dbReference type="AlphaFoldDB" id="A0A9P7BAB4"/>
<dbReference type="InterPro" id="IPR011993">
    <property type="entry name" value="PH-like_dom_sf"/>
</dbReference>
<keyword evidence="8 10" id="KW-0472">Membrane</keyword>
<dbReference type="PANTHER" id="PTHR13466:SF19">
    <property type="entry name" value="NUCLEUS-VACUOLE JUNCTION PROTEIN 2"/>
    <property type="match status" value="1"/>
</dbReference>
<dbReference type="GO" id="GO:0005789">
    <property type="term" value="C:endoplasmic reticulum membrane"/>
    <property type="evidence" value="ECO:0007669"/>
    <property type="project" value="UniProtKB-SubCell"/>
</dbReference>